<dbReference type="AlphaFoldDB" id="A0A6N7SA49"/>
<accession>A0A6N7SA49</accession>
<proteinExistence type="predicted"/>
<dbReference type="Proteomes" id="UP000480929">
    <property type="component" value="Unassembled WGS sequence"/>
</dbReference>
<keyword evidence="5" id="KW-1185">Reference proteome</keyword>
<feature type="chain" id="PRO_5038887634" evidence="1">
    <location>
        <begin position="24"/>
        <end position="53"/>
    </location>
</feature>
<feature type="signal peptide" evidence="1">
    <location>
        <begin position="1"/>
        <end position="23"/>
    </location>
</feature>
<dbReference type="EMBL" id="WKPI01000030">
    <property type="protein sequence ID" value="MSC34235.1"/>
    <property type="molecule type" value="Genomic_DNA"/>
</dbReference>
<comment type="caution">
    <text evidence="2">The sequence shown here is derived from an EMBL/GenBank/DDBJ whole genome shotgun (WGS) entry which is preliminary data.</text>
</comment>
<evidence type="ECO:0000313" key="2">
    <source>
        <dbReference type="EMBL" id="MSA90505.1"/>
    </source>
</evidence>
<reference evidence="4 5" key="1">
    <citation type="journal article" date="2019" name="Nat. Med.">
        <title>A library of human gut bacterial isolates paired with longitudinal multiomics data enables mechanistic microbiome research.</title>
        <authorList>
            <person name="Poyet M."/>
            <person name="Groussin M."/>
            <person name="Gibbons S.M."/>
            <person name="Avila-Pacheco J."/>
            <person name="Jiang X."/>
            <person name="Kearney S.M."/>
            <person name="Perrotta A.R."/>
            <person name="Berdy B."/>
            <person name="Zhao S."/>
            <person name="Lieberman T.D."/>
            <person name="Swanson P.K."/>
            <person name="Smith M."/>
            <person name="Roesemann S."/>
            <person name="Alexander J.E."/>
            <person name="Rich S.A."/>
            <person name="Livny J."/>
            <person name="Vlamakis H."/>
            <person name="Clish C."/>
            <person name="Bullock K."/>
            <person name="Deik A."/>
            <person name="Scott J."/>
            <person name="Pierce K.A."/>
            <person name="Xavier R.J."/>
            <person name="Alm E.J."/>
        </authorList>
    </citation>
    <scope>NUCLEOTIDE SEQUENCE [LARGE SCALE GENOMIC DNA]</scope>
    <source>
        <strain evidence="2 4">BIOML-A4</strain>
        <strain evidence="3 5">BIOML-A5</strain>
    </source>
</reference>
<dbReference type="EMBL" id="WKPJ01000028">
    <property type="protein sequence ID" value="MSA90505.1"/>
    <property type="molecule type" value="Genomic_DNA"/>
</dbReference>
<name>A0A6N7SA49_9FIRM</name>
<evidence type="ECO:0000313" key="3">
    <source>
        <dbReference type="EMBL" id="MSC34235.1"/>
    </source>
</evidence>
<dbReference type="RefSeq" id="WP_154239779.1">
    <property type="nucleotide sequence ID" value="NZ_CALJPI010000173.1"/>
</dbReference>
<dbReference type="OrthoDB" id="9904610at2"/>
<keyword evidence="1" id="KW-0732">Signal</keyword>
<evidence type="ECO:0000313" key="5">
    <source>
        <dbReference type="Proteomes" id="UP000480929"/>
    </source>
</evidence>
<organism evidence="2 4">
    <name type="scientific">Holdemania massiliensis</name>
    <dbReference type="NCBI Taxonomy" id="1468449"/>
    <lineage>
        <taxon>Bacteria</taxon>
        <taxon>Bacillati</taxon>
        <taxon>Bacillota</taxon>
        <taxon>Erysipelotrichia</taxon>
        <taxon>Erysipelotrichales</taxon>
        <taxon>Erysipelotrichaceae</taxon>
        <taxon>Holdemania</taxon>
    </lineage>
</organism>
<evidence type="ECO:0000256" key="1">
    <source>
        <dbReference type="SAM" id="SignalP"/>
    </source>
</evidence>
<dbReference type="Proteomes" id="UP000433575">
    <property type="component" value="Unassembled WGS sequence"/>
</dbReference>
<protein>
    <submittedName>
        <fullName evidence="2">Uncharacterized protein</fullName>
    </submittedName>
</protein>
<sequence>MKKFLISLIAIMTVGMLCTSISAEGTDQNGCSVEHPELCIEPIGCSSPDCMWQ</sequence>
<evidence type="ECO:0000313" key="4">
    <source>
        <dbReference type="Proteomes" id="UP000433575"/>
    </source>
</evidence>
<gene>
    <name evidence="3" type="ORF">GKD88_14000</name>
    <name evidence="2" type="ORF">GKE08_14330</name>
</gene>